<dbReference type="SUPFAM" id="SSF48452">
    <property type="entry name" value="TPR-like"/>
    <property type="match status" value="1"/>
</dbReference>
<evidence type="ECO:0000313" key="4">
    <source>
        <dbReference type="EMBL" id="MBN8661468.1"/>
    </source>
</evidence>
<reference evidence="4" key="1">
    <citation type="submission" date="2021-02" db="EMBL/GenBank/DDBJ databases">
        <title>Genome-Resolved Metagenomics of a Microbial Community Performing Photosynthetic Biological Nutrient Removal.</title>
        <authorList>
            <person name="Mcdaniel E.A."/>
        </authorList>
    </citation>
    <scope>NUCLEOTIDE SEQUENCE</scope>
    <source>
        <strain evidence="4">UWPOB_OBS1</strain>
    </source>
</reference>
<accession>A0A8J7TNY3</accession>
<comment type="caution">
    <text evidence="4">The sequence shown here is derived from an EMBL/GenBank/DDBJ whole genome shotgun (WGS) entry which is preliminary data.</text>
</comment>
<feature type="signal peptide" evidence="3">
    <location>
        <begin position="1"/>
        <end position="29"/>
    </location>
</feature>
<feature type="repeat" description="TPR" evidence="1">
    <location>
        <begin position="116"/>
        <end position="149"/>
    </location>
</feature>
<dbReference type="SMART" id="SM00028">
    <property type="entry name" value="TPR"/>
    <property type="match status" value="6"/>
</dbReference>
<feature type="compositionally biased region" description="Low complexity" evidence="2">
    <location>
        <begin position="283"/>
        <end position="311"/>
    </location>
</feature>
<evidence type="ECO:0000256" key="2">
    <source>
        <dbReference type="SAM" id="MobiDB-lite"/>
    </source>
</evidence>
<keyword evidence="1" id="KW-0802">TPR repeat</keyword>
<feature type="repeat" description="TPR" evidence="1">
    <location>
        <begin position="82"/>
        <end position="115"/>
    </location>
</feature>
<dbReference type="Proteomes" id="UP000664277">
    <property type="component" value="Unassembled WGS sequence"/>
</dbReference>
<name>A0A8J7TNY3_9BACT</name>
<dbReference type="PROSITE" id="PS50005">
    <property type="entry name" value="TPR"/>
    <property type="match status" value="2"/>
</dbReference>
<proteinExistence type="predicted"/>
<dbReference type="InterPro" id="IPR019734">
    <property type="entry name" value="TPR_rpt"/>
</dbReference>
<dbReference type="InterPro" id="IPR011990">
    <property type="entry name" value="TPR-like_helical_dom_sf"/>
</dbReference>
<dbReference type="Pfam" id="PF14559">
    <property type="entry name" value="TPR_19"/>
    <property type="match status" value="2"/>
</dbReference>
<feature type="region of interest" description="Disordered" evidence="2">
    <location>
        <begin position="246"/>
        <end position="311"/>
    </location>
</feature>
<protein>
    <submittedName>
        <fullName evidence="4">Tetratricopeptide repeat protein</fullName>
    </submittedName>
</protein>
<dbReference type="PANTHER" id="PTHR12558">
    <property type="entry name" value="CELL DIVISION CYCLE 16,23,27"/>
    <property type="match status" value="1"/>
</dbReference>
<gene>
    <name evidence="4" type="ORF">J0M35_13970</name>
</gene>
<feature type="compositionally biased region" description="Basic and acidic residues" evidence="2">
    <location>
        <begin position="247"/>
        <end position="258"/>
    </location>
</feature>
<dbReference type="Gene3D" id="1.25.40.10">
    <property type="entry name" value="Tetratricopeptide repeat domain"/>
    <property type="match status" value="2"/>
</dbReference>
<evidence type="ECO:0000256" key="1">
    <source>
        <dbReference type="PROSITE-ProRule" id="PRU00339"/>
    </source>
</evidence>
<evidence type="ECO:0000313" key="5">
    <source>
        <dbReference type="Proteomes" id="UP000664277"/>
    </source>
</evidence>
<sequence length="311" mass="34505">MRLAKGLKLALVSLNMLALTLGLAMPAQADRWEKFPGKGSRADWEKSWNLVIKQAYPLTQQEKWKEAMPILDRAIKIYPGDSFYHFLMAMAHQKTGNAKAAIPEFEKAMQLDPNDDHCPYYLGLLYEEQNDLAKAKPLFRKATKISPANPEPWTELALVTQAVDGPKQAVEVYNEALKYCPKELMLWNNLGGTQLEFLKNYKEAERAFKEAIKIDGKAYSPKIGLAETYYKKGSYREALKALQECSRMPEAKDPERSKSLNAMIKDCKKKLAPKPKPKKKVQPKAPAAQPAGGSPAASPAASPAPAAGTAN</sequence>
<organism evidence="4 5">
    <name type="scientific">Candidatus Obscuribacter phosphatis</name>
    <dbReference type="NCBI Taxonomy" id="1906157"/>
    <lineage>
        <taxon>Bacteria</taxon>
        <taxon>Bacillati</taxon>
        <taxon>Candidatus Melainabacteria</taxon>
        <taxon>Candidatus Obscuribacterales</taxon>
        <taxon>Candidatus Obscuribacteraceae</taxon>
        <taxon>Candidatus Obscuribacter</taxon>
    </lineage>
</organism>
<dbReference type="EMBL" id="JAFLCK010000020">
    <property type="protein sequence ID" value="MBN8661468.1"/>
    <property type="molecule type" value="Genomic_DNA"/>
</dbReference>
<feature type="chain" id="PRO_5035285196" evidence="3">
    <location>
        <begin position="30"/>
        <end position="311"/>
    </location>
</feature>
<feature type="compositionally biased region" description="Basic residues" evidence="2">
    <location>
        <begin position="267"/>
        <end position="282"/>
    </location>
</feature>
<keyword evidence="3" id="KW-0732">Signal</keyword>
<dbReference type="PANTHER" id="PTHR12558:SF13">
    <property type="entry name" value="CELL DIVISION CYCLE PROTEIN 27 HOMOLOG"/>
    <property type="match status" value="1"/>
</dbReference>
<evidence type="ECO:0000256" key="3">
    <source>
        <dbReference type="SAM" id="SignalP"/>
    </source>
</evidence>
<dbReference type="AlphaFoldDB" id="A0A8J7TNY3"/>